<evidence type="ECO:0000313" key="11">
    <source>
        <dbReference type="Proteomes" id="UP000663852"/>
    </source>
</evidence>
<organism evidence="10 11">
    <name type="scientific">Adineta ricciae</name>
    <name type="common">Rotifer</name>
    <dbReference type="NCBI Taxonomy" id="249248"/>
    <lineage>
        <taxon>Eukaryota</taxon>
        <taxon>Metazoa</taxon>
        <taxon>Spiralia</taxon>
        <taxon>Gnathifera</taxon>
        <taxon>Rotifera</taxon>
        <taxon>Eurotatoria</taxon>
        <taxon>Bdelloidea</taxon>
        <taxon>Adinetida</taxon>
        <taxon>Adinetidae</taxon>
        <taxon>Adineta</taxon>
    </lineage>
</organism>
<dbReference type="PROSITE" id="PS50262">
    <property type="entry name" value="G_PROTEIN_RECEP_F1_2"/>
    <property type="match status" value="1"/>
</dbReference>
<dbReference type="Proteomes" id="UP000663852">
    <property type="component" value="Unassembled WGS sequence"/>
</dbReference>
<feature type="transmembrane region" description="Helical" evidence="8">
    <location>
        <begin position="55"/>
        <end position="78"/>
    </location>
</feature>
<comment type="caution">
    <text evidence="10">The sequence shown here is derived from an EMBL/GenBank/DDBJ whole genome shotgun (WGS) entry which is preliminary data.</text>
</comment>
<keyword evidence="4" id="KW-0297">G-protein coupled receptor</keyword>
<dbReference type="GO" id="GO:0004930">
    <property type="term" value="F:G protein-coupled receptor activity"/>
    <property type="evidence" value="ECO:0007669"/>
    <property type="project" value="UniProtKB-KW"/>
</dbReference>
<dbReference type="PANTHER" id="PTHR24243">
    <property type="entry name" value="G-PROTEIN COUPLED RECEPTOR"/>
    <property type="match status" value="1"/>
</dbReference>
<evidence type="ECO:0000256" key="3">
    <source>
        <dbReference type="ARBA" id="ARBA00022989"/>
    </source>
</evidence>
<dbReference type="Gene3D" id="1.20.1070.10">
    <property type="entry name" value="Rhodopsin 7-helix transmembrane proteins"/>
    <property type="match status" value="1"/>
</dbReference>
<keyword evidence="6" id="KW-0675">Receptor</keyword>
<dbReference type="PANTHER" id="PTHR24243:SF230">
    <property type="entry name" value="G-PROTEIN COUPLED RECEPTORS FAMILY 1 PROFILE DOMAIN-CONTAINING PROTEIN"/>
    <property type="match status" value="1"/>
</dbReference>
<accession>A0A813R2A0</accession>
<feature type="transmembrane region" description="Helical" evidence="8">
    <location>
        <begin position="137"/>
        <end position="156"/>
    </location>
</feature>
<keyword evidence="2 8" id="KW-0812">Transmembrane</keyword>
<evidence type="ECO:0000256" key="7">
    <source>
        <dbReference type="ARBA" id="ARBA00023224"/>
    </source>
</evidence>
<reference evidence="10" key="1">
    <citation type="submission" date="2021-02" db="EMBL/GenBank/DDBJ databases">
        <authorList>
            <person name="Nowell W R."/>
        </authorList>
    </citation>
    <scope>NUCLEOTIDE SEQUENCE</scope>
</reference>
<sequence>MLSPPSSLAIHQLDIIIEELNIYVALLIFATGVIGGLLNIIIFSSLKTFRQTSTGFYLIVTSIFNVGQALSALSTRILETGFTVSITHLSWSCKLRTVLSQSCVLISLTNMSLATIDQFLSMSSRRHWSNLKLARRHSMLSCCVWAFHGIFAVIYWDVINGVCTTANGSVYRRYLSYFYTPVLLGCLPIVVMVTFSVLAFVKSRRLARRQVNIVRLSHERQLTAMALFQVAFIVFASTPYTTYTIYDLNTVVTNAEVAAQRRLIGTITVLLYYEQFASSFYIFCCVSKRFRKQLIFVLFKIHMTWLRRVFNSTKTNRIAPKSESTGDGHCGRPNISIHDVAVGAS</sequence>
<evidence type="ECO:0000256" key="4">
    <source>
        <dbReference type="ARBA" id="ARBA00023040"/>
    </source>
</evidence>
<name>A0A813R2A0_ADIRI</name>
<evidence type="ECO:0000313" key="10">
    <source>
        <dbReference type="EMBL" id="CAF0775477.1"/>
    </source>
</evidence>
<dbReference type="SUPFAM" id="SSF81321">
    <property type="entry name" value="Family A G protein-coupled receptor-like"/>
    <property type="match status" value="1"/>
</dbReference>
<dbReference type="AlphaFoldDB" id="A0A813R2A0"/>
<feature type="transmembrane region" description="Helical" evidence="8">
    <location>
        <begin position="20"/>
        <end position="43"/>
    </location>
</feature>
<dbReference type="OrthoDB" id="10004922at2759"/>
<keyword evidence="5 8" id="KW-0472">Membrane</keyword>
<gene>
    <name evidence="10" type="ORF">EDS130_LOCUS3550</name>
</gene>
<evidence type="ECO:0000256" key="2">
    <source>
        <dbReference type="ARBA" id="ARBA00022692"/>
    </source>
</evidence>
<dbReference type="GO" id="GO:0005886">
    <property type="term" value="C:plasma membrane"/>
    <property type="evidence" value="ECO:0007669"/>
    <property type="project" value="TreeGrafter"/>
</dbReference>
<evidence type="ECO:0000256" key="6">
    <source>
        <dbReference type="ARBA" id="ARBA00023170"/>
    </source>
</evidence>
<proteinExistence type="predicted"/>
<evidence type="ECO:0000259" key="9">
    <source>
        <dbReference type="PROSITE" id="PS50262"/>
    </source>
</evidence>
<keyword evidence="3 8" id="KW-1133">Transmembrane helix</keyword>
<protein>
    <recommendedName>
        <fullName evidence="9">G-protein coupled receptors family 1 profile domain-containing protein</fullName>
    </recommendedName>
</protein>
<keyword evidence="7" id="KW-0807">Transducer</keyword>
<feature type="transmembrane region" description="Helical" evidence="8">
    <location>
        <begin position="263"/>
        <end position="284"/>
    </location>
</feature>
<feature type="domain" description="G-protein coupled receptors family 1 profile" evidence="9">
    <location>
        <begin position="35"/>
        <end position="283"/>
    </location>
</feature>
<evidence type="ECO:0000256" key="5">
    <source>
        <dbReference type="ARBA" id="ARBA00023136"/>
    </source>
</evidence>
<feature type="transmembrane region" description="Helical" evidence="8">
    <location>
        <begin position="176"/>
        <end position="201"/>
    </location>
</feature>
<comment type="subcellular location">
    <subcellularLocation>
        <location evidence="1">Membrane</location>
        <topology evidence="1">Multi-pass membrane protein</topology>
    </subcellularLocation>
</comment>
<evidence type="ECO:0000256" key="1">
    <source>
        <dbReference type="ARBA" id="ARBA00004141"/>
    </source>
</evidence>
<feature type="transmembrane region" description="Helical" evidence="8">
    <location>
        <begin position="222"/>
        <end position="243"/>
    </location>
</feature>
<dbReference type="InterPro" id="IPR017452">
    <property type="entry name" value="GPCR_Rhodpsn_7TM"/>
</dbReference>
<feature type="transmembrane region" description="Helical" evidence="8">
    <location>
        <begin position="98"/>
        <end position="116"/>
    </location>
</feature>
<dbReference type="EMBL" id="CAJNOJ010000009">
    <property type="protein sequence ID" value="CAF0775477.1"/>
    <property type="molecule type" value="Genomic_DNA"/>
</dbReference>
<evidence type="ECO:0000256" key="8">
    <source>
        <dbReference type="SAM" id="Phobius"/>
    </source>
</evidence>